<dbReference type="Gene3D" id="1.10.1740.10">
    <property type="match status" value="1"/>
</dbReference>
<dbReference type="Proteomes" id="UP000251993">
    <property type="component" value="Chromosome"/>
</dbReference>
<dbReference type="EMBL" id="CP030850">
    <property type="protein sequence ID" value="AXE21567.1"/>
    <property type="molecule type" value="Genomic_DNA"/>
</dbReference>
<dbReference type="OrthoDB" id="665482at2"/>
<dbReference type="SUPFAM" id="SSF88946">
    <property type="entry name" value="Sigma2 domain of RNA polymerase sigma factors"/>
    <property type="match status" value="1"/>
</dbReference>
<dbReference type="InterPro" id="IPR036388">
    <property type="entry name" value="WH-like_DNA-bd_sf"/>
</dbReference>
<dbReference type="GO" id="GO:0003700">
    <property type="term" value="F:DNA-binding transcription factor activity"/>
    <property type="evidence" value="ECO:0007669"/>
    <property type="project" value="InterPro"/>
</dbReference>
<proteinExistence type="predicted"/>
<organism evidence="1 2">
    <name type="scientific">Runella rosea</name>
    <dbReference type="NCBI Taxonomy" id="2259595"/>
    <lineage>
        <taxon>Bacteria</taxon>
        <taxon>Pseudomonadati</taxon>
        <taxon>Bacteroidota</taxon>
        <taxon>Cytophagia</taxon>
        <taxon>Cytophagales</taxon>
        <taxon>Spirosomataceae</taxon>
        <taxon>Runella</taxon>
    </lineage>
</organism>
<accession>A0A344TSE6</accession>
<protein>
    <submittedName>
        <fullName evidence="1">RNA polymerase subunit sigma-24</fullName>
    </submittedName>
</protein>
<dbReference type="InterPro" id="IPR013324">
    <property type="entry name" value="RNA_pol_sigma_r3/r4-like"/>
</dbReference>
<dbReference type="GO" id="GO:0006352">
    <property type="term" value="P:DNA-templated transcription initiation"/>
    <property type="evidence" value="ECO:0007669"/>
    <property type="project" value="InterPro"/>
</dbReference>
<dbReference type="KEGG" id="run:DR864_15770"/>
<evidence type="ECO:0000313" key="1">
    <source>
        <dbReference type="EMBL" id="AXE21567.1"/>
    </source>
</evidence>
<keyword evidence="2" id="KW-1185">Reference proteome</keyword>
<dbReference type="AlphaFoldDB" id="A0A344TSE6"/>
<dbReference type="SUPFAM" id="SSF88659">
    <property type="entry name" value="Sigma3 and sigma4 domains of RNA polymerase sigma factors"/>
    <property type="match status" value="1"/>
</dbReference>
<dbReference type="RefSeq" id="WP_114070308.1">
    <property type="nucleotide sequence ID" value="NZ_CP030850.1"/>
</dbReference>
<dbReference type="InterPro" id="IPR013325">
    <property type="entry name" value="RNA_pol_sigma_r2"/>
</dbReference>
<dbReference type="NCBIfam" id="TIGR02937">
    <property type="entry name" value="sigma70-ECF"/>
    <property type="match status" value="1"/>
</dbReference>
<dbReference type="Gene3D" id="1.10.10.10">
    <property type="entry name" value="Winged helix-like DNA-binding domain superfamily/Winged helix DNA-binding domain"/>
    <property type="match status" value="1"/>
</dbReference>
<reference evidence="1 2" key="1">
    <citation type="submission" date="2018-07" db="EMBL/GenBank/DDBJ databases">
        <title>Genome sequencing of Runella.</title>
        <authorList>
            <person name="Baek M.-G."/>
            <person name="Yi H."/>
        </authorList>
    </citation>
    <scope>NUCLEOTIDE SEQUENCE [LARGE SCALE GENOMIC DNA]</scope>
    <source>
        <strain evidence="1 2">HYN0085</strain>
    </source>
</reference>
<evidence type="ECO:0000313" key="2">
    <source>
        <dbReference type="Proteomes" id="UP000251993"/>
    </source>
</evidence>
<dbReference type="InterPro" id="IPR014284">
    <property type="entry name" value="RNA_pol_sigma-70_dom"/>
</dbReference>
<sequence>MDFHSTLLLVTIFGTQLSDQDIVAGIRTGGNPRRYFENKLYDKYRYLIRSGSRNHKIEDEDASMAYSDTILTTIEHITTGRFEGRSELKTYIHQIFSNKCVDVIRKRTTNTMQAFQRVSLDDLLIPVPDSQRTALADLIRQQDHQRIRQLLARIGERCQEILTLWSEGFSDHEIALQYHYNTDGVAQTTRLRCLEKLRVMYKGSQ</sequence>
<name>A0A344TSE6_9BACT</name>
<gene>
    <name evidence="1" type="ORF">DR864_15770</name>
</gene>